<keyword evidence="6" id="KW-1185">Reference proteome</keyword>
<dbReference type="EMBL" id="JAVIJP010000039">
    <property type="protein sequence ID" value="KAL3627445.1"/>
    <property type="molecule type" value="Genomic_DNA"/>
</dbReference>
<sequence length="135" mass="15259">MVQKQISIFFACISIFALIFVPARTYAMTCRSALTYLLPCQPYLVKNEPLTDSCCRGINDLKQAVTAYFYRPLCLCVKQAANSAKVDPIKVERLKQFCNIHLPLPVNRNVSDCNSLPWIDLDNLRPSSTLLDSQL</sequence>
<feature type="domain" description="Bifunctional inhibitor/plant lipid transfer protein/seed storage helical" evidence="4">
    <location>
        <begin position="30"/>
        <end position="104"/>
    </location>
</feature>
<comment type="caution">
    <text evidence="5">The sequence shown here is derived from an EMBL/GenBank/DDBJ whole genome shotgun (WGS) entry which is preliminary data.</text>
</comment>
<accession>A0ABD3CFA1</accession>
<organism evidence="5 6">
    <name type="scientific">Castilleja foliolosa</name>
    <dbReference type="NCBI Taxonomy" id="1961234"/>
    <lineage>
        <taxon>Eukaryota</taxon>
        <taxon>Viridiplantae</taxon>
        <taxon>Streptophyta</taxon>
        <taxon>Embryophyta</taxon>
        <taxon>Tracheophyta</taxon>
        <taxon>Spermatophyta</taxon>
        <taxon>Magnoliopsida</taxon>
        <taxon>eudicotyledons</taxon>
        <taxon>Gunneridae</taxon>
        <taxon>Pentapetalae</taxon>
        <taxon>asterids</taxon>
        <taxon>lamiids</taxon>
        <taxon>Lamiales</taxon>
        <taxon>Orobanchaceae</taxon>
        <taxon>Pedicularideae</taxon>
        <taxon>Castillejinae</taxon>
        <taxon>Castilleja</taxon>
    </lineage>
</organism>
<reference evidence="6" key="1">
    <citation type="journal article" date="2024" name="IScience">
        <title>Strigolactones Initiate the Formation of Haustorium-like Structures in Castilleja.</title>
        <authorList>
            <person name="Buerger M."/>
            <person name="Peterson D."/>
            <person name="Chory J."/>
        </authorList>
    </citation>
    <scope>NUCLEOTIDE SEQUENCE [LARGE SCALE GENOMIC DNA]</scope>
</reference>
<dbReference type="Gene3D" id="1.10.110.10">
    <property type="entry name" value="Plant lipid-transfer and hydrophobic proteins"/>
    <property type="match status" value="1"/>
</dbReference>
<dbReference type="AlphaFoldDB" id="A0ABD3CFA1"/>
<dbReference type="GO" id="GO:0008289">
    <property type="term" value="F:lipid binding"/>
    <property type="evidence" value="ECO:0007669"/>
    <property type="project" value="UniProtKB-KW"/>
</dbReference>
<evidence type="ECO:0000313" key="5">
    <source>
        <dbReference type="EMBL" id="KAL3627445.1"/>
    </source>
</evidence>
<protein>
    <recommendedName>
        <fullName evidence="4">Bifunctional inhibitor/plant lipid transfer protein/seed storage helical domain-containing protein</fullName>
    </recommendedName>
</protein>
<dbReference type="SUPFAM" id="SSF47699">
    <property type="entry name" value="Bifunctional inhibitor/lipid-transfer protein/seed storage 2S albumin"/>
    <property type="match status" value="1"/>
</dbReference>
<evidence type="ECO:0000256" key="1">
    <source>
        <dbReference type="ARBA" id="ARBA00009748"/>
    </source>
</evidence>
<dbReference type="Pfam" id="PF00234">
    <property type="entry name" value="Tryp_alpha_amyl"/>
    <property type="match status" value="1"/>
</dbReference>
<evidence type="ECO:0000256" key="3">
    <source>
        <dbReference type="ARBA" id="ARBA00023121"/>
    </source>
</evidence>
<comment type="similarity">
    <text evidence="1">Belongs to the plant LTP family.</text>
</comment>
<keyword evidence="3" id="KW-0446">Lipid-binding</keyword>
<dbReference type="PANTHER" id="PTHR33076">
    <property type="entry name" value="NON-SPECIFIC LIPID-TRANSFER PROTEIN 2-RELATED"/>
    <property type="match status" value="1"/>
</dbReference>
<dbReference type="Proteomes" id="UP001632038">
    <property type="component" value="Unassembled WGS sequence"/>
</dbReference>
<evidence type="ECO:0000256" key="2">
    <source>
        <dbReference type="ARBA" id="ARBA00022448"/>
    </source>
</evidence>
<evidence type="ECO:0000313" key="6">
    <source>
        <dbReference type="Proteomes" id="UP001632038"/>
    </source>
</evidence>
<gene>
    <name evidence="5" type="ORF">CASFOL_028808</name>
</gene>
<proteinExistence type="inferred from homology"/>
<dbReference type="InterPro" id="IPR036312">
    <property type="entry name" value="Bifun_inhib/LTP/seed_sf"/>
</dbReference>
<dbReference type="InterPro" id="IPR000528">
    <property type="entry name" value="Plant_nsLTP"/>
</dbReference>
<evidence type="ECO:0000259" key="4">
    <source>
        <dbReference type="Pfam" id="PF00234"/>
    </source>
</evidence>
<name>A0ABD3CFA1_9LAMI</name>
<dbReference type="InterPro" id="IPR016140">
    <property type="entry name" value="Bifunc_inhib/LTP/seed_store"/>
</dbReference>
<keyword evidence="2" id="KW-0813">Transport</keyword>